<dbReference type="PANTHER" id="PTHR20859">
    <property type="entry name" value="INTERFERON/INTERLEUKIN RECEPTOR"/>
    <property type="match status" value="1"/>
</dbReference>
<feature type="chain" id="PRO_5016319727" description="Fibronectin type-III domain-containing protein" evidence="4">
    <location>
        <begin position="17"/>
        <end position="517"/>
    </location>
</feature>
<comment type="caution">
    <text evidence="5">The sequence shown here is derived from an EMBL/GenBank/DDBJ whole genome shotgun (WGS) entry which is preliminary data.</text>
</comment>
<keyword evidence="1" id="KW-0175">Coiled coil</keyword>
<feature type="region of interest" description="Disordered" evidence="2">
    <location>
        <begin position="110"/>
        <end position="134"/>
    </location>
</feature>
<feature type="transmembrane region" description="Helical" evidence="3">
    <location>
        <begin position="274"/>
        <end position="301"/>
    </location>
</feature>
<feature type="signal peptide" evidence="4">
    <location>
        <begin position="1"/>
        <end position="16"/>
    </location>
</feature>
<evidence type="ECO:0000313" key="6">
    <source>
        <dbReference type="Proteomes" id="UP000250572"/>
    </source>
</evidence>
<evidence type="ECO:0000313" key="5">
    <source>
        <dbReference type="EMBL" id="PWA26243.1"/>
    </source>
</evidence>
<dbReference type="STRING" id="33528.ENSGAFP00000025507"/>
<organism evidence="5 6">
    <name type="scientific">Gambusia affinis</name>
    <name type="common">Western mosquitofish</name>
    <name type="synonym">Heterandria affinis</name>
    <dbReference type="NCBI Taxonomy" id="33528"/>
    <lineage>
        <taxon>Eukaryota</taxon>
        <taxon>Metazoa</taxon>
        <taxon>Chordata</taxon>
        <taxon>Craniata</taxon>
        <taxon>Vertebrata</taxon>
        <taxon>Euteleostomi</taxon>
        <taxon>Actinopterygii</taxon>
        <taxon>Neopterygii</taxon>
        <taxon>Teleostei</taxon>
        <taxon>Neoteleostei</taxon>
        <taxon>Acanthomorphata</taxon>
        <taxon>Ovalentaria</taxon>
        <taxon>Atherinomorphae</taxon>
        <taxon>Cyprinodontiformes</taxon>
        <taxon>Poeciliidae</taxon>
        <taxon>Poeciliinae</taxon>
        <taxon>Gambusia</taxon>
    </lineage>
</organism>
<dbReference type="InterPro" id="IPR050650">
    <property type="entry name" value="Type-II_Cytokine-TF_Rcpt"/>
</dbReference>
<reference evidence="5 6" key="1">
    <citation type="journal article" date="2018" name="G3 (Bethesda)">
        <title>A High-Quality Reference Genome for the Invasive Mosquitofish Gambusia affinis Using a Chicago Library.</title>
        <authorList>
            <person name="Hoffberg S.L."/>
            <person name="Troendle N.J."/>
            <person name="Glenn T.C."/>
            <person name="Mahmud O."/>
            <person name="Louha S."/>
            <person name="Chalopin D."/>
            <person name="Bennetzen J.L."/>
            <person name="Mauricio R."/>
        </authorList>
    </citation>
    <scope>NUCLEOTIDE SEQUENCE [LARGE SCALE GENOMIC DNA]</scope>
    <source>
        <strain evidence="5">NE01/NJP1002.9</strain>
        <tissue evidence="5">Muscle</tissue>
    </source>
</reference>
<evidence type="ECO:0000256" key="4">
    <source>
        <dbReference type="SAM" id="SignalP"/>
    </source>
</evidence>
<dbReference type="PANTHER" id="PTHR20859:SF84">
    <property type="entry name" value="INTERFERON ALPHA_BETA RECEPTOR 2"/>
    <property type="match status" value="1"/>
</dbReference>
<evidence type="ECO:0000256" key="3">
    <source>
        <dbReference type="SAM" id="Phobius"/>
    </source>
</evidence>
<proteinExistence type="predicted"/>
<evidence type="ECO:0000256" key="2">
    <source>
        <dbReference type="SAM" id="MobiDB-lite"/>
    </source>
</evidence>
<feature type="coiled-coil region" evidence="1">
    <location>
        <begin position="416"/>
        <end position="443"/>
    </location>
</feature>
<dbReference type="GO" id="GO:0004896">
    <property type="term" value="F:cytokine receptor activity"/>
    <property type="evidence" value="ECO:0007669"/>
    <property type="project" value="TreeGrafter"/>
</dbReference>
<dbReference type="GO" id="GO:0005886">
    <property type="term" value="C:plasma membrane"/>
    <property type="evidence" value="ECO:0007669"/>
    <property type="project" value="TreeGrafter"/>
</dbReference>
<evidence type="ECO:0000256" key="1">
    <source>
        <dbReference type="SAM" id="Coils"/>
    </source>
</evidence>
<feature type="compositionally biased region" description="Low complexity" evidence="2">
    <location>
        <begin position="378"/>
        <end position="394"/>
    </location>
</feature>
<keyword evidence="3" id="KW-0812">Transmembrane</keyword>
<keyword evidence="3" id="KW-0472">Membrane</keyword>
<keyword evidence="4" id="KW-0732">Signal</keyword>
<keyword evidence="3" id="KW-1133">Transmembrane helix</keyword>
<keyword evidence="6" id="KW-1185">Reference proteome</keyword>
<protein>
    <recommendedName>
        <fullName evidence="7">Fibronectin type-III domain-containing protein</fullName>
    </recommendedName>
</protein>
<sequence>MTELLWILTCLPLALTAVSTLPAPINVKVTVDQLGYVLRWEPGVGTPNGTSFNVYTYRWVSPGGVFEWKPLQAAVENSADDSVFVLRDSHPERKPEDFEEFHFRNRLTGKGEAEGGRHAANVIGSGNRTRDGRVEDSRPPNIYVFFSAAVLGPPEFSVSGCGNCLVLQVRDGPGTPSYHNEELKDLHKEMELNVRRTRDGAEVFWARPTGRRPPGKTQDTLEGLCLSAGLGTPWDSSGGAGGSDWGEGSLGFPSEAATPATRGRRWMDGWMDAVISAVLSLLVMGIIAVFALLFWTGFICLKRRPMPSVLTSISHLEEVKVSSCGDAPSSLLNVRSMAPPGAKRTSSSSEESDEESCTENSGLSSSGANYALHQGANPLSSTSSSSSSLSSASKPKPPPNRTPDSQHEVLVVIEPRPGAEQKLDSLEKRITEEEEAAVNVGQEVNLLTLTFGWPEEEEEEEEKADEEEGCPDVPDELRALAAPLVHPPQPADDAAATYCTDEDEAYDDCDYMCRQAM</sequence>
<dbReference type="InterPro" id="IPR013783">
    <property type="entry name" value="Ig-like_fold"/>
</dbReference>
<dbReference type="Gene3D" id="2.60.40.10">
    <property type="entry name" value="Immunoglobulins"/>
    <property type="match status" value="1"/>
</dbReference>
<name>A0A315VRR5_GAMAF</name>
<dbReference type="Proteomes" id="UP000250572">
    <property type="component" value="Unassembled WGS sequence"/>
</dbReference>
<feature type="region of interest" description="Disordered" evidence="2">
    <location>
        <begin position="237"/>
        <end position="256"/>
    </location>
</feature>
<gene>
    <name evidence="5" type="ORF">CCH79_00013724</name>
</gene>
<evidence type="ECO:0008006" key="7">
    <source>
        <dbReference type="Google" id="ProtNLM"/>
    </source>
</evidence>
<dbReference type="AlphaFoldDB" id="A0A315VRR5"/>
<accession>A0A315VRR5</accession>
<feature type="region of interest" description="Disordered" evidence="2">
    <location>
        <begin position="330"/>
        <end position="405"/>
    </location>
</feature>
<feature type="compositionally biased region" description="Gly residues" evidence="2">
    <location>
        <begin position="238"/>
        <end position="249"/>
    </location>
</feature>
<dbReference type="EMBL" id="NHOQ01001193">
    <property type="protein sequence ID" value="PWA26243.1"/>
    <property type="molecule type" value="Genomic_DNA"/>
</dbReference>